<comment type="caution">
    <text evidence="1">The sequence shown here is derived from an EMBL/GenBank/DDBJ whole genome shotgun (WGS) entry which is preliminary data.</text>
</comment>
<gene>
    <name evidence="1" type="ORF">EDD38_3278</name>
</gene>
<accession>A0A3N4RQ35</accession>
<dbReference type="RefSeq" id="WP_162871591.1">
    <property type="nucleotide sequence ID" value="NZ_RKQG01000001.1"/>
</dbReference>
<dbReference type="AlphaFoldDB" id="A0A3N4RQ35"/>
<dbReference type="Proteomes" id="UP000266906">
    <property type="component" value="Unassembled WGS sequence"/>
</dbReference>
<protein>
    <submittedName>
        <fullName evidence="1">Uncharacterized protein</fullName>
    </submittedName>
</protein>
<sequence>MTYAWPNKIIAEFTDDELADAIQQNETDRDPVTRGLVRDCTSEWERRRGINA</sequence>
<name>A0A3N4RQ35_9ACTN</name>
<evidence type="ECO:0000313" key="2">
    <source>
        <dbReference type="Proteomes" id="UP000266906"/>
    </source>
</evidence>
<organism evidence="1 2">
    <name type="scientific">Kitasatospora cineracea</name>
    <dbReference type="NCBI Taxonomy" id="88074"/>
    <lineage>
        <taxon>Bacteria</taxon>
        <taxon>Bacillati</taxon>
        <taxon>Actinomycetota</taxon>
        <taxon>Actinomycetes</taxon>
        <taxon>Kitasatosporales</taxon>
        <taxon>Streptomycetaceae</taxon>
        <taxon>Kitasatospora</taxon>
    </lineage>
</organism>
<proteinExistence type="predicted"/>
<reference evidence="1 2" key="1">
    <citation type="submission" date="2018-11" db="EMBL/GenBank/DDBJ databases">
        <title>Sequencing the genomes of 1000 actinobacteria strains.</title>
        <authorList>
            <person name="Klenk H.-P."/>
        </authorList>
    </citation>
    <scope>NUCLEOTIDE SEQUENCE [LARGE SCALE GENOMIC DNA]</scope>
    <source>
        <strain evidence="1 2">DSM 44781</strain>
    </source>
</reference>
<evidence type="ECO:0000313" key="1">
    <source>
        <dbReference type="EMBL" id="RPE34936.1"/>
    </source>
</evidence>
<dbReference type="EMBL" id="RKQG01000001">
    <property type="protein sequence ID" value="RPE34936.1"/>
    <property type="molecule type" value="Genomic_DNA"/>
</dbReference>
<keyword evidence="2" id="KW-1185">Reference proteome</keyword>